<dbReference type="NCBIfam" id="TIGR01167">
    <property type="entry name" value="LPXTG_anchor"/>
    <property type="match status" value="1"/>
</dbReference>
<dbReference type="PROSITE" id="PS50847">
    <property type="entry name" value="GRAM_POS_ANCHORING"/>
    <property type="match status" value="1"/>
</dbReference>
<feature type="transmembrane region" description="Helical" evidence="6">
    <location>
        <begin position="71"/>
        <end position="89"/>
    </location>
</feature>
<evidence type="ECO:0000256" key="1">
    <source>
        <dbReference type="ARBA" id="ARBA00022512"/>
    </source>
</evidence>
<keyword evidence="2" id="KW-0964">Secreted</keyword>
<proteinExistence type="predicted"/>
<dbReference type="Pfam" id="PF00746">
    <property type="entry name" value="Gram_pos_anchor"/>
    <property type="match status" value="1"/>
</dbReference>
<evidence type="ECO:0000256" key="6">
    <source>
        <dbReference type="SAM" id="Phobius"/>
    </source>
</evidence>
<dbReference type="RefSeq" id="WP_109834700.1">
    <property type="nucleotide sequence ID" value="NZ_CP017195.1"/>
</dbReference>
<dbReference type="KEGG" id="lpaa:BHS01_04615"/>
<evidence type="ECO:0000313" key="9">
    <source>
        <dbReference type="EMBL" id="QDJ27853.1"/>
    </source>
</evidence>
<dbReference type="EMBL" id="CP017195">
    <property type="protein sequence ID" value="QDJ27853.1"/>
    <property type="molecule type" value="Genomic_DNA"/>
</dbReference>
<evidence type="ECO:0000256" key="5">
    <source>
        <dbReference type="SAM" id="MobiDB-lite"/>
    </source>
</evidence>
<feature type="domain" description="Gram-positive cocci surface proteins LPxTG" evidence="7">
    <location>
        <begin position="61"/>
        <end position="96"/>
    </location>
</feature>
<reference evidence="9 10" key="1">
    <citation type="submission" date="2016-09" db="EMBL/GenBank/DDBJ databases">
        <title>Lactic acid bacteria from MAP meat Genome sequencing and assembly.</title>
        <authorList>
            <person name="Behr J."/>
            <person name="Hilgarth M."/>
            <person name="Vogel R.F."/>
        </authorList>
    </citation>
    <scope>NUCLEOTIDE SEQUENCE [LARGE SCALE GENOMIC DNA]</scope>
    <source>
        <strain evidence="9 10">TMW21615</strain>
    </source>
</reference>
<keyword evidence="3" id="KW-0732">Signal</keyword>
<sequence>MNFKKLSFVLMFITVLTVFISIKSEVVKADVADQSQSTGTIGFYGTYPTPPTPPQPQPDRLPDTGETKDPMIQIIGGSALLIIGAVSILNNRKKKN</sequence>
<protein>
    <submittedName>
        <fullName evidence="8">LPXTG cell wall anchor domain-containing protein</fullName>
    </submittedName>
</protein>
<evidence type="ECO:0000256" key="4">
    <source>
        <dbReference type="ARBA" id="ARBA00023088"/>
    </source>
</evidence>
<dbReference type="Proteomes" id="UP000516280">
    <property type="component" value="Chromosome"/>
</dbReference>
<dbReference type="InterPro" id="IPR019931">
    <property type="entry name" value="LPXTG_anchor"/>
</dbReference>
<keyword evidence="4" id="KW-0572">Peptidoglycan-anchor</keyword>
<feature type="compositionally biased region" description="Pro residues" evidence="5">
    <location>
        <begin position="48"/>
        <end position="59"/>
    </location>
</feature>
<evidence type="ECO:0000256" key="2">
    <source>
        <dbReference type="ARBA" id="ARBA00022525"/>
    </source>
</evidence>
<feature type="region of interest" description="Disordered" evidence="5">
    <location>
        <begin position="39"/>
        <end position="68"/>
    </location>
</feature>
<gene>
    <name evidence="9" type="ORF">BHS01_04615</name>
    <name evidence="8" type="ORF">GYN19_01020</name>
</gene>
<dbReference type="AlphaFoldDB" id="A0A7L4WED4"/>
<keyword evidence="6" id="KW-1133">Transmembrane helix</keyword>
<accession>A0A7L4WED4</accession>
<evidence type="ECO:0000313" key="8">
    <source>
        <dbReference type="EMBL" id="MCJ1976540.1"/>
    </source>
</evidence>
<evidence type="ECO:0000313" key="10">
    <source>
        <dbReference type="Proteomes" id="UP000516280"/>
    </source>
</evidence>
<evidence type="ECO:0000259" key="7">
    <source>
        <dbReference type="PROSITE" id="PS50847"/>
    </source>
</evidence>
<keyword evidence="6" id="KW-0472">Membrane</keyword>
<reference evidence="8" key="2">
    <citation type="submission" date="2020-01" db="EMBL/GenBank/DDBJ databases">
        <authorList>
            <person name="Hilgarth M."/>
            <person name="Vogel R.F."/>
        </authorList>
    </citation>
    <scope>NUCLEOTIDE SEQUENCE</scope>
    <source>
        <strain evidence="8">TMW21897</strain>
    </source>
</reference>
<keyword evidence="11" id="KW-1185">Reference proteome</keyword>
<dbReference type="Proteomes" id="UP001522462">
    <property type="component" value="Unassembled WGS sequence"/>
</dbReference>
<name>A0A7L4WED4_9LACT</name>
<keyword evidence="1" id="KW-0134">Cell wall</keyword>
<evidence type="ECO:0000313" key="11">
    <source>
        <dbReference type="Proteomes" id="UP001522462"/>
    </source>
</evidence>
<evidence type="ECO:0000256" key="3">
    <source>
        <dbReference type="ARBA" id="ARBA00022729"/>
    </source>
</evidence>
<organism evidence="9 10">
    <name type="scientific">Pseudolactococcus paracarnosus</name>
    <dbReference type="NCBI Taxonomy" id="2749962"/>
    <lineage>
        <taxon>Bacteria</taxon>
        <taxon>Bacillati</taxon>
        <taxon>Bacillota</taxon>
        <taxon>Bacilli</taxon>
        <taxon>Lactobacillales</taxon>
        <taxon>Streptococcaceae</taxon>
        <taxon>Pseudolactococcus</taxon>
    </lineage>
</organism>
<keyword evidence="6" id="KW-0812">Transmembrane</keyword>
<dbReference type="EMBL" id="JAAEDA010000001">
    <property type="protein sequence ID" value="MCJ1976540.1"/>
    <property type="molecule type" value="Genomic_DNA"/>
</dbReference>
<reference evidence="8 11" key="3">
    <citation type="journal article" date="2022" name="Microbiol. Res.">
        <title>Comparative genome analysis, predicted lifestyle and antimicrobial strategies of Lactococcus carnosus and Lactococcus paracarnosus isolated from meat.</title>
        <authorList>
            <person name="Werum V."/>
            <person name="Ehrmann M."/>
            <person name="Vogel R."/>
            <person name="Hilgarth M."/>
        </authorList>
    </citation>
    <scope>NUCLEOTIDE SEQUENCE [LARGE SCALE GENOMIC DNA]</scope>
    <source>
        <strain evidence="8 11">TMW21897</strain>
    </source>
</reference>